<dbReference type="Proteomes" id="UP000036908">
    <property type="component" value="Unassembled WGS sequence"/>
</dbReference>
<keyword evidence="2" id="KW-1185">Reference proteome</keyword>
<proteinExistence type="predicted"/>
<reference evidence="2" key="1">
    <citation type="submission" date="2014-11" db="EMBL/GenBank/DDBJ databases">
        <title>Genome sequencing of Roseivirga sp. D-25.</title>
        <authorList>
            <person name="Selvaratnam C."/>
            <person name="Thevarajoo S."/>
            <person name="Goh K.M."/>
            <person name="Eee R."/>
            <person name="Chan K.-G."/>
            <person name="Chong C.S."/>
        </authorList>
    </citation>
    <scope>NUCLEOTIDE SEQUENCE [LARGE SCALE GENOMIC DNA]</scope>
    <source>
        <strain evidence="2">D-25</strain>
    </source>
</reference>
<dbReference type="EMBL" id="JSVA01000022">
    <property type="protein sequence ID" value="KOF01495.1"/>
    <property type="molecule type" value="Genomic_DNA"/>
</dbReference>
<evidence type="ECO:0000313" key="2">
    <source>
        <dbReference type="Proteomes" id="UP000036908"/>
    </source>
</evidence>
<comment type="caution">
    <text evidence="1">The sequence shown here is derived from an EMBL/GenBank/DDBJ whole genome shotgun (WGS) entry which is preliminary data.</text>
</comment>
<dbReference type="PATRIC" id="fig|1566026.4.peg.1757"/>
<name>A0A0L8AH75_9BACT</name>
<accession>A0A0L8AH75</accession>
<dbReference type="AlphaFoldDB" id="A0A0L8AH75"/>
<gene>
    <name evidence="1" type="ORF">OB69_16610</name>
</gene>
<protein>
    <submittedName>
        <fullName evidence="1">Uncharacterized protein</fullName>
    </submittedName>
</protein>
<evidence type="ECO:0000313" key="1">
    <source>
        <dbReference type="EMBL" id="KOF01495.1"/>
    </source>
</evidence>
<organism evidence="1 2">
    <name type="scientific">Roseivirga seohaensis subsp. aquiponti</name>
    <dbReference type="NCBI Taxonomy" id="1566026"/>
    <lineage>
        <taxon>Bacteria</taxon>
        <taxon>Pseudomonadati</taxon>
        <taxon>Bacteroidota</taxon>
        <taxon>Cytophagia</taxon>
        <taxon>Cytophagales</taxon>
        <taxon>Roseivirgaceae</taxon>
        <taxon>Roseivirga</taxon>
    </lineage>
</organism>
<sequence length="72" mass="8333">MTEAQLYKLGFFFFNTTKVSFIPNSTLNYPLHFTTFALQKITNYDFRSAERFKSQSSGFEGVSLTTMSRNVK</sequence>